<evidence type="ECO:0000256" key="1">
    <source>
        <dbReference type="SAM" id="SignalP"/>
    </source>
</evidence>
<name>A0A1V9FR84_9BACT</name>
<reference evidence="2 3" key="1">
    <citation type="submission" date="2016-03" db="EMBL/GenBank/DDBJ databases">
        <title>Niastella vici sp. nov., isolated from farmland soil.</title>
        <authorList>
            <person name="Chen L."/>
            <person name="Wang D."/>
            <person name="Yang S."/>
            <person name="Wang G."/>
        </authorList>
    </citation>
    <scope>NUCLEOTIDE SEQUENCE [LARGE SCALE GENOMIC DNA]</scope>
    <source>
        <strain evidence="2 3">DJ57</strain>
    </source>
</reference>
<dbReference type="STRING" id="1703345.A3860_03870"/>
<gene>
    <name evidence="2" type="ORF">A3860_03870</name>
</gene>
<dbReference type="OrthoDB" id="9816224at2"/>
<comment type="caution">
    <text evidence="2">The sequence shown here is derived from an EMBL/GenBank/DDBJ whole genome shotgun (WGS) entry which is preliminary data.</text>
</comment>
<feature type="signal peptide" evidence="1">
    <location>
        <begin position="1"/>
        <end position="23"/>
    </location>
</feature>
<dbReference type="EMBL" id="LVYD01000058">
    <property type="protein sequence ID" value="OQP60875.1"/>
    <property type="molecule type" value="Genomic_DNA"/>
</dbReference>
<sequence>MRRLFTILLILGCFAIRPLTVAANTIQFDFCGEPITFDFDQALIPKSPLLSNEASITAFYQSLNPTDYDPIIKALLAYKEKFKPDDWLYYQLIRKAVQQISPKGEDYHRYTMYKWYFLTRSGYDALLTTAGNYILFYIKCEENIYNIPTRVVKGSQYVCLNYHDYGNNIDFQKNVFTIVSLAVPDAQQSFTYKITHLPDFKTADYKVKDLVFNYNENEFHYKVKLNNQVQSLFINYPVVDYALYLNIPLSHETYYSLIPLLRKSVKGMSVKNGVDYLMRFTRYAFMFEPDTEVFGSEKRLSPEQTLLYDQSDCEDRVALFYCLVKEIYNLPMIVLTYPKHVTIAVQFNKPVGKPIVYNGNKYTICEPTPQKEDLMVGQLLPELKKAPYEVAYVYTPSKK</sequence>
<accession>A0A1V9FR84</accession>
<evidence type="ECO:0008006" key="4">
    <source>
        <dbReference type="Google" id="ProtNLM"/>
    </source>
</evidence>
<dbReference type="AlphaFoldDB" id="A0A1V9FR84"/>
<evidence type="ECO:0000313" key="2">
    <source>
        <dbReference type="EMBL" id="OQP60875.1"/>
    </source>
</evidence>
<keyword evidence="3" id="KW-1185">Reference proteome</keyword>
<proteinExistence type="predicted"/>
<keyword evidence="1" id="KW-0732">Signal</keyword>
<evidence type="ECO:0000313" key="3">
    <source>
        <dbReference type="Proteomes" id="UP000192796"/>
    </source>
</evidence>
<protein>
    <recommendedName>
        <fullName evidence="4">Transglutaminase-like domain-containing protein</fullName>
    </recommendedName>
</protein>
<feature type="chain" id="PRO_5012483926" description="Transglutaminase-like domain-containing protein" evidence="1">
    <location>
        <begin position="24"/>
        <end position="399"/>
    </location>
</feature>
<dbReference type="Proteomes" id="UP000192796">
    <property type="component" value="Unassembled WGS sequence"/>
</dbReference>
<organism evidence="2 3">
    <name type="scientific">Niastella vici</name>
    <dbReference type="NCBI Taxonomy" id="1703345"/>
    <lineage>
        <taxon>Bacteria</taxon>
        <taxon>Pseudomonadati</taxon>
        <taxon>Bacteroidota</taxon>
        <taxon>Chitinophagia</taxon>
        <taxon>Chitinophagales</taxon>
        <taxon>Chitinophagaceae</taxon>
        <taxon>Niastella</taxon>
    </lineage>
</organism>
<dbReference type="RefSeq" id="WP_081150843.1">
    <property type="nucleotide sequence ID" value="NZ_LVYD01000058.1"/>
</dbReference>